<protein>
    <submittedName>
        <fullName evidence="2">Uncharacterized protein</fullName>
    </submittedName>
</protein>
<feature type="transmembrane region" description="Helical" evidence="1">
    <location>
        <begin position="55"/>
        <end position="73"/>
    </location>
</feature>
<dbReference type="RefSeq" id="WP_206943508.1">
    <property type="nucleotide sequence ID" value="NZ_JAFLNF010000008.1"/>
</dbReference>
<sequence>MSDQGLNEERGARKAAELRSRFKHISNRAFRSNRRLRVAGYGGQRRTNLTSSGRALMVWLAIGLVAFAVGSLVA</sequence>
<evidence type="ECO:0000256" key="1">
    <source>
        <dbReference type="SAM" id="Phobius"/>
    </source>
</evidence>
<dbReference type="Proteomes" id="UP000664779">
    <property type="component" value="Unassembled WGS sequence"/>
</dbReference>
<keyword evidence="1" id="KW-1133">Transmembrane helix</keyword>
<name>A0A939JA35_9HYPH</name>
<dbReference type="EMBL" id="JAFLNF010000008">
    <property type="protein sequence ID" value="MBO0347016.1"/>
    <property type="molecule type" value="Genomic_DNA"/>
</dbReference>
<accession>A0A939JA35</accession>
<organism evidence="2 3">
    <name type="scientific">Roseibium limicola</name>
    <dbReference type="NCBI Taxonomy" id="2816037"/>
    <lineage>
        <taxon>Bacteria</taxon>
        <taxon>Pseudomonadati</taxon>
        <taxon>Pseudomonadota</taxon>
        <taxon>Alphaproteobacteria</taxon>
        <taxon>Hyphomicrobiales</taxon>
        <taxon>Stappiaceae</taxon>
        <taxon>Roseibium</taxon>
    </lineage>
</organism>
<comment type="caution">
    <text evidence="2">The sequence shown here is derived from an EMBL/GenBank/DDBJ whole genome shotgun (WGS) entry which is preliminary data.</text>
</comment>
<keyword evidence="3" id="KW-1185">Reference proteome</keyword>
<keyword evidence="1" id="KW-0472">Membrane</keyword>
<reference evidence="2" key="1">
    <citation type="submission" date="2021-03" db="EMBL/GenBank/DDBJ databases">
        <title>Roseibium sp. CAU 1637 isolated from Incheon.</title>
        <authorList>
            <person name="Kim W."/>
        </authorList>
    </citation>
    <scope>NUCLEOTIDE SEQUENCE</scope>
    <source>
        <strain evidence="2">CAU 1637</strain>
    </source>
</reference>
<evidence type="ECO:0000313" key="2">
    <source>
        <dbReference type="EMBL" id="MBO0347016.1"/>
    </source>
</evidence>
<dbReference type="AlphaFoldDB" id="A0A939JA35"/>
<proteinExistence type="predicted"/>
<keyword evidence="1" id="KW-0812">Transmembrane</keyword>
<gene>
    <name evidence="2" type="ORF">J0X15_17450</name>
</gene>
<evidence type="ECO:0000313" key="3">
    <source>
        <dbReference type="Proteomes" id="UP000664779"/>
    </source>
</evidence>